<keyword evidence="1" id="KW-0503">Monooxygenase</keyword>
<evidence type="ECO:0000256" key="2">
    <source>
        <dbReference type="SAM" id="Phobius"/>
    </source>
</evidence>
<keyword evidence="2" id="KW-0472">Membrane</keyword>
<feature type="transmembrane region" description="Helical" evidence="2">
    <location>
        <begin position="15"/>
        <end position="33"/>
    </location>
</feature>
<accession>A0A7R9MF23</accession>
<dbReference type="GO" id="GO:0004497">
    <property type="term" value="F:monooxygenase activity"/>
    <property type="evidence" value="ECO:0007669"/>
    <property type="project" value="UniProtKB-KW"/>
</dbReference>
<dbReference type="Gene3D" id="1.10.630.10">
    <property type="entry name" value="Cytochrome P450"/>
    <property type="match status" value="1"/>
</dbReference>
<evidence type="ECO:0000256" key="1">
    <source>
        <dbReference type="ARBA" id="ARBA00023033"/>
    </source>
</evidence>
<dbReference type="InterPro" id="IPR036396">
    <property type="entry name" value="Cyt_P450_sf"/>
</dbReference>
<organism evidence="3">
    <name type="scientific">Oppiella nova</name>
    <dbReference type="NCBI Taxonomy" id="334625"/>
    <lineage>
        <taxon>Eukaryota</taxon>
        <taxon>Metazoa</taxon>
        <taxon>Ecdysozoa</taxon>
        <taxon>Arthropoda</taxon>
        <taxon>Chelicerata</taxon>
        <taxon>Arachnida</taxon>
        <taxon>Acari</taxon>
        <taxon>Acariformes</taxon>
        <taxon>Sarcoptiformes</taxon>
        <taxon>Oribatida</taxon>
        <taxon>Brachypylina</taxon>
        <taxon>Oppioidea</taxon>
        <taxon>Oppiidae</taxon>
        <taxon>Oppiella</taxon>
    </lineage>
</organism>
<keyword evidence="1" id="KW-0560">Oxidoreductase</keyword>
<dbReference type="GO" id="GO:0016705">
    <property type="term" value="F:oxidoreductase activity, acting on paired donors, with incorporation or reduction of molecular oxygen"/>
    <property type="evidence" value="ECO:0007669"/>
    <property type="project" value="InterPro"/>
</dbReference>
<evidence type="ECO:0008006" key="5">
    <source>
        <dbReference type="Google" id="ProtNLM"/>
    </source>
</evidence>
<proteinExistence type="predicted"/>
<sequence length="87" mass="10105">MTLMLGSVLAPICRTYEWCLIGLIVAVIAYYYISWRNAFSYWKDRHICGPKPIPIFGNALSSSLTPRPFVEMEWYKTYGKLFGYTSH</sequence>
<keyword evidence="2" id="KW-1133">Transmembrane helix</keyword>
<dbReference type="GO" id="GO:0020037">
    <property type="term" value="F:heme binding"/>
    <property type="evidence" value="ECO:0007669"/>
    <property type="project" value="InterPro"/>
</dbReference>
<dbReference type="EMBL" id="OC928951">
    <property type="protein sequence ID" value="CAD7658011.1"/>
    <property type="molecule type" value="Genomic_DNA"/>
</dbReference>
<evidence type="ECO:0000313" key="3">
    <source>
        <dbReference type="EMBL" id="CAD7658011.1"/>
    </source>
</evidence>
<dbReference type="Proteomes" id="UP000728032">
    <property type="component" value="Unassembled WGS sequence"/>
</dbReference>
<dbReference type="GO" id="GO:0005506">
    <property type="term" value="F:iron ion binding"/>
    <property type="evidence" value="ECO:0007669"/>
    <property type="project" value="InterPro"/>
</dbReference>
<dbReference type="EMBL" id="CAJPVJ010014126">
    <property type="protein sequence ID" value="CAG2175197.1"/>
    <property type="molecule type" value="Genomic_DNA"/>
</dbReference>
<keyword evidence="2" id="KW-0812">Transmembrane</keyword>
<name>A0A7R9MF23_9ACAR</name>
<evidence type="ECO:0000313" key="4">
    <source>
        <dbReference type="Proteomes" id="UP000728032"/>
    </source>
</evidence>
<keyword evidence="4" id="KW-1185">Reference proteome</keyword>
<dbReference type="AlphaFoldDB" id="A0A7R9MF23"/>
<gene>
    <name evidence="3" type="ORF">ONB1V03_LOCUS14636</name>
</gene>
<reference evidence="3" key="1">
    <citation type="submission" date="2020-11" db="EMBL/GenBank/DDBJ databases">
        <authorList>
            <person name="Tran Van P."/>
        </authorList>
    </citation>
    <scope>NUCLEOTIDE SEQUENCE</scope>
</reference>
<protein>
    <recommendedName>
        <fullName evidence="5">Cytochrome P450</fullName>
    </recommendedName>
</protein>